<evidence type="ECO:0000313" key="2">
    <source>
        <dbReference type="EMBL" id="RDX00789.1"/>
    </source>
</evidence>
<sequence length="110" mass="11837">MKHIYRVVCVVLVIIFLSVPIGAIAASMDSEASIKFDKTYIPPVGGLTPNGPKPESHFVIPSAERPTFEPEVSKLPTTGDSLSTGNLLYGGILLIYGILLLNVSKQRRNG</sequence>
<name>A0A3D8TQX4_9LIST</name>
<dbReference type="RefSeq" id="WP_115753031.1">
    <property type="nucleotide sequence ID" value="NZ_LARY01000002.1"/>
</dbReference>
<accession>A0A3D8TQX4</accession>
<dbReference type="EMBL" id="LARY01000002">
    <property type="protein sequence ID" value="RDX00789.1"/>
    <property type="molecule type" value="Genomic_DNA"/>
</dbReference>
<dbReference type="AlphaFoldDB" id="A0A3D8TQX4"/>
<gene>
    <name evidence="2" type="ORF">UR08_07350</name>
</gene>
<evidence type="ECO:0008006" key="4">
    <source>
        <dbReference type="Google" id="ProtNLM"/>
    </source>
</evidence>
<reference evidence="3" key="1">
    <citation type="submission" date="2015-04" db="EMBL/GenBank/DDBJ databases">
        <authorList>
            <person name="Schardt J."/>
            <person name="Mueller-Herbst S."/>
            <person name="Scherer S."/>
            <person name="Huptas C."/>
        </authorList>
    </citation>
    <scope>NUCLEOTIDE SEQUENCE [LARGE SCALE GENOMIC DNA]</scope>
    <source>
        <strain evidence="3">Kiel-L1</strain>
    </source>
</reference>
<keyword evidence="3" id="KW-1185">Reference proteome</keyword>
<comment type="caution">
    <text evidence="2">The sequence shown here is derived from an EMBL/GenBank/DDBJ whole genome shotgun (WGS) entry which is preliminary data.</text>
</comment>
<organism evidence="2 3">
    <name type="scientific">Listeria kieliensis</name>
    <dbReference type="NCBI Taxonomy" id="1621700"/>
    <lineage>
        <taxon>Bacteria</taxon>
        <taxon>Bacillati</taxon>
        <taxon>Bacillota</taxon>
        <taxon>Bacilli</taxon>
        <taxon>Bacillales</taxon>
        <taxon>Listeriaceae</taxon>
        <taxon>Listeria</taxon>
    </lineage>
</organism>
<feature type="transmembrane region" description="Helical" evidence="1">
    <location>
        <begin position="87"/>
        <end position="104"/>
    </location>
</feature>
<keyword evidence="1" id="KW-0812">Transmembrane</keyword>
<keyword evidence="1" id="KW-1133">Transmembrane helix</keyword>
<evidence type="ECO:0000256" key="1">
    <source>
        <dbReference type="SAM" id="Phobius"/>
    </source>
</evidence>
<keyword evidence="1" id="KW-0472">Membrane</keyword>
<protein>
    <recommendedName>
        <fullName evidence="4">Gram-positive cocci surface proteins LPxTG domain-containing protein</fullName>
    </recommendedName>
</protein>
<proteinExistence type="predicted"/>
<dbReference type="Proteomes" id="UP000257055">
    <property type="component" value="Unassembled WGS sequence"/>
</dbReference>
<evidence type="ECO:0000313" key="3">
    <source>
        <dbReference type="Proteomes" id="UP000257055"/>
    </source>
</evidence>